<reference evidence="11" key="3">
    <citation type="journal article" date="2014" name="Nature">
        <title>Elephant shark genome provides unique insights into gnathostome evolution.</title>
        <authorList>
            <consortium name="International Elephant Shark Genome Sequencing Consortium"/>
            <person name="Venkatesh B."/>
            <person name="Lee A.P."/>
            <person name="Ravi V."/>
            <person name="Maurya A.K."/>
            <person name="Lian M.M."/>
            <person name="Swann J.B."/>
            <person name="Ohta Y."/>
            <person name="Flajnik M.F."/>
            <person name="Sutoh Y."/>
            <person name="Kasahara M."/>
            <person name="Hoon S."/>
            <person name="Gangu V."/>
            <person name="Roy S.W."/>
            <person name="Irimia M."/>
            <person name="Korzh V."/>
            <person name="Kondrychyn I."/>
            <person name="Lim Z.W."/>
            <person name="Tay B.H."/>
            <person name="Tohari S."/>
            <person name="Kong K.W."/>
            <person name="Ho S."/>
            <person name="Lorente-Galdos B."/>
            <person name="Quilez J."/>
            <person name="Marques-Bonet T."/>
            <person name="Raney B.J."/>
            <person name="Ingham P.W."/>
            <person name="Tay A."/>
            <person name="Hillier L.W."/>
            <person name="Minx P."/>
            <person name="Boehm T."/>
            <person name="Wilson R.K."/>
            <person name="Brenner S."/>
            <person name="Warren W.C."/>
        </authorList>
    </citation>
    <scope>NUCLEOTIDE SEQUENCE [LARGE SCALE GENOMIC DNA]</scope>
</reference>
<evidence type="ECO:0000256" key="6">
    <source>
        <dbReference type="ARBA" id="ARBA00022687"/>
    </source>
</evidence>
<evidence type="ECO:0000256" key="1">
    <source>
        <dbReference type="ARBA" id="ARBA00004498"/>
    </source>
</evidence>
<evidence type="ECO:0000313" key="11">
    <source>
        <dbReference type="Proteomes" id="UP000314986"/>
    </source>
</evidence>
<keyword evidence="11" id="KW-1185">Reference proteome</keyword>
<comment type="function">
    <text evidence="9">Ligand for members of the frizzled family of seven transmembrane receptors.</text>
</comment>
<dbReference type="STRING" id="7868.ENSCMIP00000003986"/>
<evidence type="ECO:0000256" key="4">
    <source>
        <dbReference type="ARBA" id="ARBA00022525"/>
    </source>
</evidence>
<protein>
    <recommendedName>
        <fullName evidence="9">Protein Wnt</fullName>
    </recommendedName>
</protein>
<evidence type="ECO:0000256" key="3">
    <source>
        <dbReference type="ARBA" id="ARBA00022473"/>
    </source>
</evidence>
<reference evidence="10" key="4">
    <citation type="submission" date="2025-08" db="UniProtKB">
        <authorList>
            <consortium name="Ensembl"/>
        </authorList>
    </citation>
    <scope>IDENTIFICATION</scope>
</reference>
<evidence type="ECO:0000313" key="10">
    <source>
        <dbReference type="Ensembl" id="ENSCMIP00000003986.1"/>
    </source>
</evidence>
<dbReference type="GO" id="GO:0005576">
    <property type="term" value="C:extracellular region"/>
    <property type="evidence" value="ECO:0007669"/>
    <property type="project" value="InterPro"/>
</dbReference>
<comment type="subcellular location">
    <subcellularLocation>
        <location evidence="1 9">Secreted</location>
        <location evidence="1 9">Extracellular space</location>
        <location evidence="1 9">Extracellular matrix</location>
    </subcellularLocation>
</comment>
<proteinExistence type="inferred from homology"/>
<keyword evidence="7" id="KW-1015">Disulfide bond</keyword>
<reference evidence="11" key="1">
    <citation type="journal article" date="2006" name="Science">
        <title>Ancient noncoding elements conserved in the human genome.</title>
        <authorList>
            <person name="Venkatesh B."/>
            <person name="Kirkness E.F."/>
            <person name="Loh Y.H."/>
            <person name="Halpern A.L."/>
            <person name="Lee A.P."/>
            <person name="Johnson J."/>
            <person name="Dandona N."/>
            <person name="Viswanathan L.D."/>
            <person name="Tay A."/>
            <person name="Venter J.C."/>
            <person name="Strausberg R.L."/>
            <person name="Brenner S."/>
        </authorList>
    </citation>
    <scope>NUCLEOTIDE SEQUENCE [LARGE SCALE GENOMIC DNA]</scope>
</reference>
<dbReference type="Ensembl" id="ENSCMIT00000004136.1">
    <property type="protein sequence ID" value="ENSCMIP00000003986.1"/>
    <property type="gene ID" value="ENSCMIG00000002382.1"/>
</dbReference>
<keyword evidence="3 9" id="KW-0217">Developmental protein</keyword>
<dbReference type="Pfam" id="PF00110">
    <property type="entry name" value="wnt"/>
    <property type="match status" value="1"/>
</dbReference>
<evidence type="ECO:0000256" key="9">
    <source>
        <dbReference type="RuleBase" id="RU003500"/>
    </source>
</evidence>
<evidence type="ECO:0000256" key="7">
    <source>
        <dbReference type="ARBA" id="ARBA00023157"/>
    </source>
</evidence>
<evidence type="ECO:0000256" key="5">
    <source>
        <dbReference type="ARBA" id="ARBA00022530"/>
    </source>
</evidence>
<dbReference type="Proteomes" id="UP000314986">
    <property type="component" value="Unassembled WGS sequence"/>
</dbReference>
<reference evidence="10" key="5">
    <citation type="submission" date="2025-09" db="UniProtKB">
        <authorList>
            <consortium name="Ensembl"/>
        </authorList>
    </citation>
    <scope>IDENTIFICATION</scope>
</reference>
<dbReference type="GO" id="GO:0016055">
    <property type="term" value="P:Wnt signaling pathway"/>
    <property type="evidence" value="ECO:0007669"/>
    <property type="project" value="UniProtKB-KW"/>
</dbReference>
<dbReference type="GeneTree" id="ENSGT00940000160299"/>
<keyword evidence="5" id="KW-0272">Extracellular matrix</keyword>
<keyword evidence="4" id="KW-0964">Secreted</keyword>
<dbReference type="InParanoid" id="A0A4W3GKU0"/>
<sequence length="122" mass="13738">MVCVCARACVSVHVCESNSHSLESYSNQSLPFLTLTDPISPKRGGSRKRGLEVCMKNPDVTASAIQGIQIAIHECESQFRNHRWNCSSLETKNKIPYDSVVFSRVWSPVAQWLEHSLCKRET</sequence>
<keyword evidence="8" id="KW-0449">Lipoprotein</keyword>
<keyword evidence="6 9" id="KW-0879">Wnt signaling pathway</keyword>
<dbReference type="GO" id="GO:0005102">
    <property type="term" value="F:signaling receptor binding"/>
    <property type="evidence" value="ECO:0007669"/>
    <property type="project" value="InterPro"/>
</dbReference>
<organism evidence="10 11">
    <name type="scientific">Callorhinchus milii</name>
    <name type="common">Ghost shark</name>
    <dbReference type="NCBI Taxonomy" id="7868"/>
    <lineage>
        <taxon>Eukaryota</taxon>
        <taxon>Metazoa</taxon>
        <taxon>Chordata</taxon>
        <taxon>Craniata</taxon>
        <taxon>Vertebrata</taxon>
        <taxon>Chondrichthyes</taxon>
        <taxon>Holocephali</taxon>
        <taxon>Chimaeriformes</taxon>
        <taxon>Callorhinchidae</taxon>
        <taxon>Callorhinchus</taxon>
    </lineage>
</organism>
<dbReference type="InterPro" id="IPR005817">
    <property type="entry name" value="Wnt"/>
</dbReference>
<dbReference type="AlphaFoldDB" id="A0A4W3GKU0"/>
<reference evidence="11" key="2">
    <citation type="journal article" date="2007" name="PLoS Biol.">
        <title>Survey sequencing and comparative analysis of the elephant shark (Callorhinchus milii) genome.</title>
        <authorList>
            <person name="Venkatesh B."/>
            <person name="Kirkness E.F."/>
            <person name="Loh Y.H."/>
            <person name="Halpern A.L."/>
            <person name="Lee A.P."/>
            <person name="Johnson J."/>
            <person name="Dandona N."/>
            <person name="Viswanathan L.D."/>
            <person name="Tay A."/>
            <person name="Venter J.C."/>
            <person name="Strausberg R.L."/>
            <person name="Brenner S."/>
        </authorList>
    </citation>
    <scope>NUCLEOTIDE SEQUENCE [LARGE SCALE GENOMIC DNA]</scope>
</reference>
<evidence type="ECO:0000256" key="2">
    <source>
        <dbReference type="ARBA" id="ARBA00005683"/>
    </source>
</evidence>
<name>A0A4W3GKU0_CALMI</name>
<evidence type="ECO:0000256" key="8">
    <source>
        <dbReference type="ARBA" id="ARBA00023288"/>
    </source>
</evidence>
<accession>A0A4W3GKU0</accession>
<comment type="similarity">
    <text evidence="2 9">Belongs to the Wnt family.</text>
</comment>